<dbReference type="RefSeq" id="WP_188867248.1">
    <property type="nucleotide sequence ID" value="NZ_BMNW01000007.1"/>
</dbReference>
<organism evidence="1 2">
    <name type="scientific">Pseudomonas asuensis</name>
    <dbReference type="NCBI Taxonomy" id="1825787"/>
    <lineage>
        <taxon>Bacteria</taxon>
        <taxon>Pseudomonadati</taxon>
        <taxon>Pseudomonadota</taxon>
        <taxon>Gammaproteobacteria</taxon>
        <taxon>Pseudomonadales</taxon>
        <taxon>Pseudomonadaceae</taxon>
        <taxon>Pseudomonas</taxon>
    </lineage>
</organism>
<comment type="caution">
    <text evidence="1">The sequence shown here is derived from an EMBL/GenBank/DDBJ whole genome shotgun (WGS) entry which is preliminary data.</text>
</comment>
<sequence>MVASTDEGTLSLAMSIQNTSVHNQLKVLNASHMVVLCIHTDMTEEHLGAIPSRKIMLTLSSPRRLEQCDTRTIIIT</sequence>
<dbReference type="InterPro" id="IPR000415">
    <property type="entry name" value="Nitroreductase-like"/>
</dbReference>
<reference evidence="2" key="1">
    <citation type="journal article" date="2019" name="Int. J. Syst. Evol. Microbiol.">
        <title>The Global Catalogue of Microorganisms (GCM) 10K type strain sequencing project: providing services to taxonomists for standard genome sequencing and annotation.</title>
        <authorList>
            <consortium name="The Broad Institute Genomics Platform"/>
            <consortium name="The Broad Institute Genome Sequencing Center for Infectious Disease"/>
            <person name="Wu L."/>
            <person name="Ma J."/>
        </authorList>
    </citation>
    <scope>NUCLEOTIDE SEQUENCE [LARGE SCALE GENOMIC DNA]</scope>
    <source>
        <strain evidence="2">JCM 13501</strain>
    </source>
</reference>
<dbReference type="Proteomes" id="UP000616499">
    <property type="component" value="Unassembled WGS sequence"/>
</dbReference>
<dbReference type="SUPFAM" id="SSF55469">
    <property type="entry name" value="FMN-dependent nitroreductase-like"/>
    <property type="match status" value="1"/>
</dbReference>
<gene>
    <name evidence="1" type="ORF">GCM10009425_33360</name>
</gene>
<proteinExistence type="predicted"/>
<accession>A0ABQ2GYD5</accession>
<name>A0ABQ2GYD5_9PSED</name>
<evidence type="ECO:0000313" key="2">
    <source>
        <dbReference type="Proteomes" id="UP000616499"/>
    </source>
</evidence>
<keyword evidence="2" id="KW-1185">Reference proteome</keyword>
<evidence type="ECO:0000313" key="1">
    <source>
        <dbReference type="EMBL" id="GGM19829.1"/>
    </source>
</evidence>
<protein>
    <submittedName>
        <fullName evidence="1">Uncharacterized protein</fullName>
    </submittedName>
</protein>
<dbReference type="EMBL" id="BMNW01000007">
    <property type="protein sequence ID" value="GGM19829.1"/>
    <property type="molecule type" value="Genomic_DNA"/>
</dbReference>